<dbReference type="InterPro" id="IPR036683">
    <property type="entry name" value="CO_DH_flav_C_dom_sf"/>
</dbReference>
<dbReference type="InterPro" id="IPR016166">
    <property type="entry name" value="FAD-bd_PCMH"/>
</dbReference>
<protein>
    <submittedName>
        <fullName evidence="6">Carbon-monoxide dehydrogenase medium subunit</fullName>
        <ecNumber evidence="6">1.2.7.4</ecNumber>
    </submittedName>
</protein>
<dbReference type="Proteomes" id="UP000583800">
    <property type="component" value="Unassembled WGS sequence"/>
</dbReference>
<dbReference type="Pfam" id="PF00941">
    <property type="entry name" value="FAD_binding_5"/>
    <property type="match status" value="1"/>
</dbReference>
<dbReference type="AlphaFoldDB" id="A0A7X0F1N9"/>
<evidence type="ECO:0000256" key="3">
    <source>
        <dbReference type="ARBA" id="ARBA00023002"/>
    </source>
</evidence>
<feature type="compositionally biased region" description="Basic and acidic residues" evidence="4">
    <location>
        <begin position="300"/>
        <end position="314"/>
    </location>
</feature>
<dbReference type="PANTHER" id="PTHR42659:SF2">
    <property type="entry name" value="XANTHINE DEHYDROGENASE SUBUNIT C-RELATED"/>
    <property type="match status" value="1"/>
</dbReference>
<evidence type="ECO:0000313" key="7">
    <source>
        <dbReference type="Proteomes" id="UP000583800"/>
    </source>
</evidence>
<dbReference type="InterPro" id="IPR051312">
    <property type="entry name" value="Diverse_Substr_Oxidored"/>
</dbReference>
<gene>
    <name evidence="6" type="ORF">FHU36_005720</name>
</gene>
<evidence type="ECO:0000256" key="2">
    <source>
        <dbReference type="ARBA" id="ARBA00022827"/>
    </source>
</evidence>
<dbReference type="InterPro" id="IPR016167">
    <property type="entry name" value="FAD-bd_PCMH_sub1"/>
</dbReference>
<dbReference type="SUPFAM" id="SSF56176">
    <property type="entry name" value="FAD-binding/transporter-associated domain-like"/>
    <property type="match status" value="1"/>
</dbReference>
<evidence type="ECO:0000256" key="4">
    <source>
        <dbReference type="SAM" id="MobiDB-lite"/>
    </source>
</evidence>
<keyword evidence="7" id="KW-1185">Reference proteome</keyword>
<feature type="region of interest" description="Disordered" evidence="4">
    <location>
        <begin position="280"/>
        <end position="314"/>
    </location>
</feature>
<dbReference type="PANTHER" id="PTHR42659">
    <property type="entry name" value="XANTHINE DEHYDROGENASE SUBUNIT C-RELATED"/>
    <property type="match status" value="1"/>
</dbReference>
<sequence>MKPPPFAYHAPRDLGEALETLAGVDGKVLAGGQSLIPMLNMRLAAPEHLVDINRLASLAVLEAGPAGVTVGALARHAQVGRAAAHPLLGQALRLVAHPVIRNRGTVVGSLVHADPAAELPAVLAVLDGSVRLARHGAGERDVPAREFFLGPMESAVRPGELAVSAFFPALPARSGTAFHEVARRHGDYALAGVCAVVTLDEDLRVAAARAACVGVGPVPVVADVTGACGRRPADTGDWADAARAVQDVTEPEGDVHASAAYRRHLVGVLAARALAEAARTAARSAAQRDAQRDAQSAAQRDARAAGEGDRERAR</sequence>
<comment type="caution">
    <text evidence="6">The sequence shown here is derived from an EMBL/GenBank/DDBJ whole genome shotgun (WGS) entry which is preliminary data.</text>
</comment>
<dbReference type="SMART" id="SM01092">
    <property type="entry name" value="CO_deh_flav_C"/>
    <property type="match status" value="1"/>
</dbReference>
<dbReference type="GO" id="GO:0071949">
    <property type="term" value="F:FAD binding"/>
    <property type="evidence" value="ECO:0007669"/>
    <property type="project" value="InterPro"/>
</dbReference>
<feature type="compositionally biased region" description="Low complexity" evidence="4">
    <location>
        <begin position="280"/>
        <end position="299"/>
    </location>
</feature>
<keyword evidence="1" id="KW-0285">Flavoprotein</keyword>
<organism evidence="6 7">
    <name type="scientific">Nonomuraea muscovyensis</name>
    <dbReference type="NCBI Taxonomy" id="1124761"/>
    <lineage>
        <taxon>Bacteria</taxon>
        <taxon>Bacillati</taxon>
        <taxon>Actinomycetota</taxon>
        <taxon>Actinomycetes</taxon>
        <taxon>Streptosporangiales</taxon>
        <taxon>Streptosporangiaceae</taxon>
        <taxon>Nonomuraea</taxon>
    </lineage>
</organism>
<dbReference type="Pfam" id="PF03450">
    <property type="entry name" value="CO_deh_flav_C"/>
    <property type="match status" value="1"/>
</dbReference>
<dbReference type="InterPro" id="IPR002346">
    <property type="entry name" value="Mopterin_DH_FAD-bd"/>
</dbReference>
<dbReference type="Gene3D" id="3.30.43.10">
    <property type="entry name" value="Uridine Diphospho-n-acetylenolpyruvylglucosamine Reductase, domain 2"/>
    <property type="match status" value="1"/>
</dbReference>
<keyword evidence="2" id="KW-0274">FAD</keyword>
<proteinExistence type="predicted"/>
<dbReference type="Gene3D" id="3.30.390.50">
    <property type="entry name" value="CO dehydrogenase flavoprotein, C-terminal domain"/>
    <property type="match status" value="1"/>
</dbReference>
<evidence type="ECO:0000259" key="5">
    <source>
        <dbReference type="PROSITE" id="PS51387"/>
    </source>
</evidence>
<dbReference type="InterPro" id="IPR036318">
    <property type="entry name" value="FAD-bd_PCMH-like_sf"/>
</dbReference>
<accession>A0A7X0F1N9</accession>
<dbReference type="EMBL" id="JACHJB010000002">
    <property type="protein sequence ID" value="MBB6349175.1"/>
    <property type="molecule type" value="Genomic_DNA"/>
</dbReference>
<dbReference type="SUPFAM" id="SSF55447">
    <property type="entry name" value="CO dehydrogenase flavoprotein C-terminal domain-like"/>
    <property type="match status" value="1"/>
</dbReference>
<evidence type="ECO:0000256" key="1">
    <source>
        <dbReference type="ARBA" id="ARBA00022630"/>
    </source>
</evidence>
<name>A0A7X0F1N9_9ACTN</name>
<dbReference type="RefSeq" id="WP_185086794.1">
    <property type="nucleotide sequence ID" value="NZ_JACHJB010000002.1"/>
</dbReference>
<dbReference type="InterPro" id="IPR016169">
    <property type="entry name" value="FAD-bd_PCMH_sub2"/>
</dbReference>
<keyword evidence="3 6" id="KW-0560">Oxidoreductase</keyword>
<reference evidence="6 7" key="1">
    <citation type="submission" date="2020-08" db="EMBL/GenBank/DDBJ databases">
        <title>Sequencing the genomes of 1000 actinobacteria strains.</title>
        <authorList>
            <person name="Klenk H.-P."/>
        </authorList>
    </citation>
    <scope>NUCLEOTIDE SEQUENCE [LARGE SCALE GENOMIC DNA]</scope>
    <source>
        <strain evidence="6 7">DSM 45913</strain>
    </source>
</reference>
<dbReference type="Gene3D" id="3.30.465.10">
    <property type="match status" value="1"/>
</dbReference>
<dbReference type="PROSITE" id="PS51387">
    <property type="entry name" value="FAD_PCMH"/>
    <property type="match status" value="1"/>
</dbReference>
<dbReference type="GO" id="GO:0043885">
    <property type="term" value="F:anaerobic carbon-monoxide dehydrogenase activity"/>
    <property type="evidence" value="ECO:0007669"/>
    <property type="project" value="UniProtKB-EC"/>
</dbReference>
<feature type="domain" description="FAD-binding PCMH-type" evidence="5">
    <location>
        <begin position="1"/>
        <end position="172"/>
    </location>
</feature>
<evidence type="ECO:0000313" key="6">
    <source>
        <dbReference type="EMBL" id="MBB6349175.1"/>
    </source>
</evidence>
<dbReference type="InterPro" id="IPR005107">
    <property type="entry name" value="CO_DH_flav_C"/>
</dbReference>
<dbReference type="EC" id="1.2.7.4" evidence="6"/>